<keyword evidence="3" id="KW-1185">Reference proteome</keyword>
<gene>
    <name evidence="2" type="ORF">Pan44_19260</name>
</gene>
<dbReference type="InParanoid" id="A0A517SCP3"/>
<dbReference type="InterPro" id="IPR036397">
    <property type="entry name" value="RNaseH_sf"/>
</dbReference>
<dbReference type="PROSITE" id="PS50994">
    <property type="entry name" value="INTEGRASE"/>
    <property type="match status" value="1"/>
</dbReference>
<protein>
    <submittedName>
        <fullName evidence="2">Integrase core domain protein</fullName>
    </submittedName>
</protein>
<dbReference type="EMBL" id="CP036271">
    <property type="protein sequence ID" value="QDT53900.1"/>
    <property type="molecule type" value="Genomic_DNA"/>
</dbReference>
<dbReference type="InterPro" id="IPR001584">
    <property type="entry name" value="Integrase_cat-core"/>
</dbReference>
<reference evidence="2 3" key="1">
    <citation type="submission" date="2019-02" db="EMBL/GenBank/DDBJ databases">
        <title>Deep-cultivation of Planctomycetes and their phenomic and genomic characterization uncovers novel biology.</title>
        <authorList>
            <person name="Wiegand S."/>
            <person name="Jogler M."/>
            <person name="Boedeker C."/>
            <person name="Pinto D."/>
            <person name="Vollmers J."/>
            <person name="Rivas-Marin E."/>
            <person name="Kohn T."/>
            <person name="Peeters S.H."/>
            <person name="Heuer A."/>
            <person name="Rast P."/>
            <person name="Oberbeckmann S."/>
            <person name="Bunk B."/>
            <person name="Jeske O."/>
            <person name="Meyerdierks A."/>
            <person name="Storesund J.E."/>
            <person name="Kallscheuer N."/>
            <person name="Luecker S."/>
            <person name="Lage O.M."/>
            <person name="Pohl T."/>
            <person name="Merkel B.J."/>
            <person name="Hornburger P."/>
            <person name="Mueller R.-W."/>
            <person name="Bruemmer F."/>
            <person name="Labrenz M."/>
            <person name="Spormann A.M."/>
            <person name="Op den Camp H."/>
            <person name="Overmann J."/>
            <person name="Amann R."/>
            <person name="Jetten M.S.M."/>
            <person name="Mascher T."/>
            <person name="Medema M.H."/>
            <person name="Devos D.P."/>
            <person name="Kaster A.-K."/>
            <person name="Ovreas L."/>
            <person name="Rohde M."/>
            <person name="Galperin M.Y."/>
            <person name="Jogler C."/>
        </authorList>
    </citation>
    <scope>NUCLEOTIDE SEQUENCE [LARGE SCALE GENOMIC DNA]</scope>
    <source>
        <strain evidence="2 3">Pan44</strain>
    </source>
</reference>
<sequence>MVRQTKEFLVKTKDREKKPDILMHDRDTKFSRAFTAACEKGGLRTNPLPVASPNLNGRCERLIQTLKHELLFKFILFGNRHLDYLIESFLVYYNGQRAHMERAHLPPLGTVPDEVDKPIRNRIEVRSYVGGLVKSFERKAA</sequence>
<evidence type="ECO:0000259" key="1">
    <source>
        <dbReference type="PROSITE" id="PS50994"/>
    </source>
</evidence>
<dbReference type="RefSeq" id="WP_145029488.1">
    <property type="nucleotide sequence ID" value="NZ_CP036271.1"/>
</dbReference>
<accession>A0A517SCP3</accession>
<dbReference type="Pfam" id="PF13683">
    <property type="entry name" value="rve_3"/>
    <property type="match status" value="1"/>
</dbReference>
<dbReference type="GO" id="GO:0015074">
    <property type="term" value="P:DNA integration"/>
    <property type="evidence" value="ECO:0007669"/>
    <property type="project" value="InterPro"/>
</dbReference>
<evidence type="ECO:0000313" key="3">
    <source>
        <dbReference type="Proteomes" id="UP000315700"/>
    </source>
</evidence>
<dbReference type="Gene3D" id="3.30.420.10">
    <property type="entry name" value="Ribonuclease H-like superfamily/Ribonuclease H"/>
    <property type="match status" value="1"/>
</dbReference>
<dbReference type="SUPFAM" id="SSF53098">
    <property type="entry name" value="Ribonuclease H-like"/>
    <property type="match status" value="1"/>
</dbReference>
<organism evidence="2 3">
    <name type="scientific">Caulifigura coniformis</name>
    <dbReference type="NCBI Taxonomy" id="2527983"/>
    <lineage>
        <taxon>Bacteria</taxon>
        <taxon>Pseudomonadati</taxon>
        <taxon>Planctomycetota</taxon>
        <taxon>Planctomycetia</taxon>
        <taxon>Planctomycetales</taxon>
        <taxon>Planctomycetaceae</taxon>
        <taxon>Caulifigura</taxon>
    </lineage>
</organism>
<dbReference type="InterPro" id="IPR012337">
    <property type="entry name" value="RNaseH-like_sf"/>
</dbReference>
<dbReference type="OrthoDB" id="239066at2"/>
<feature type="domain" description="Integrase catalytic" evidence="1">
    <location>
        <begin position="1"/>
        <end position="114"/>
    </location>
</feature>
<proteinExistence type="predicted"/>
<dbReference type="Proteomes" id="UP000315700">
    <property type="component" value="Chromosome"/>
</dbReference>
<dbReference type="KEGG" id="ccos:Pan44_19260"/>
<dbReference type="AlphaFoldDB" id="A0A517SCP3"/>
<dbReference type="GO" id="GO:0003676">
    <property type="term" value="F:nucleic acid binding"/>
    <property type="evidence" value="ECO:0007669"/>
    <property type="project" value="InterPro"/>
</dbReference>
<evidence type="ECO:0000313" key="2">
    <source>
        <dbReference type="EMBL" id="QDT53900.1"/>
    </source>
</evidence>
<name>A0A517SCP3_9PLAN</name>